<feature type="transmembrane region" description="Helical" evidence="2">
    <location>
        <begin position="408"/>
        <end position="427"/>
    </location>
</feature>
<evidence type="ECO:0000313" key="4">
    <source>
        <dbReference type="EMBL" id="MBB3939158.1"/>
    </source>
</evidence>
<evidence type="ECO:0000256" key="2">
    <source>
        <dbReference type="SAM" id="Phobius"/>
    </source>
</evidence>
<dbReference type="InterPro" id="IPR035671">
    <property type="entry name" value="DsbD_gamma"/>
</dbReference>
<dbReference type="InterPro" id="IPR028250">
    <property type="entry name" value="DsbDN"/>
</dbReference>
<dbReference type="GO" id="GO:0045454">
    <property type="term" value="P:cell redox homeostasis"/>
    <property type="evidence" value="ECO:0007669"/>
    <property type="project" value="TreeGrafter"/>
</dbReference>
<feature type="transmembrane region" description="Helical" evidence="2">
    <location>
        <begin position="448"/>
        <end position="468"/>
    </location>
</feature>
<organism evidence="4 5">
    <name type="scientific">Novosphingobium fluoreni</name>
    <dbReference type="NCBI Taxonomy" id="1391222"/>
    <lineage>
        <taxon>Bacteria</taxon>
        <taxon>Pseudomonadati</taxon>
        <taxon>Pseudomonadota</taxon>
        <taxon>Alphaproteobacteria</taxon>
        <taxon>Sphingomonadales</taxon>
        <taxon>Sphingomonadaceae</taxon>
        <taxon>Novosphingobium</taxon>
    </lineage>
</organism>
<gene>
    <name evidence="4" type="ORF">GGR39_000798</name>
</gene>
<feature type="compositionally biased region" description="Basic and acidic residues" evidence="1">
    <location>
        <begin position="1"/>
        <end position="16"/>
    </location>
</feature>
<keyword evidence="2" id="KW-0812">Transmembrane</keyword>
<feature type="transmembrane region" description="Helical" evidence="2">
    <location>
        <begin position="480"/>
        <end position="503"/>
    </location>
</feature>
<keyword evidence="2" id="KW-0472">Membrane</keyword>
<feature type="transmembrane region" description="Helical" evidence="2">
    <location>
        <begin position="523"/>
        <end position="540"/>
    </location>
</feature>
<feature type="domain" description="Thiol:disulfide interchange protein DsbD N-terminal" evidence="3">
    <location>
        <begin position="78"/>
        <end position="191"/>
    </location>
</feature>
<dbReference type="AlphaFoldDB" id="A0A7W6BWF3"/>
<dbReference type="Proteomes" id="UP000561459">
    <property type="component" value="Unassembled WGS sequence"/>
</dbReference>
<dbReference type="PANTHER" id="PTHR32234">
    <property type="entry name" value="THIOL:DISULFIDE INTERCHANGE PROTEIN DSBD"/>
    <property type="match status" value="1"/>
</dbReference>
<dbReference type="Gene3D" id="3.40.30.10">
    <property type="entry name" value="Glutaredoxin"/>
    <property type="match status" value="1"/>
</dbReference>
<dbReference type="GO" id="GO:0015035">
    <property type="term" value="F:protein-disulfide reductase activity"/>
    <property type="evidence" value="ECO:0007669"/>
    <property type="project" value="TreeGrafter"/>
</dbReference>
<feature type="transmembrane region" description="Helical" evidence="2">
    <location>
        <begin position="578"/>
        <end position="596"/>
    </location>
</feature>
<feature type="transmembrane region" description="Helical" evidence="2">
    <location>
        <begin position="326"/>
        <end position="348"/>
    </location>
</feature>
<keyword evidence="2" id="KW-1133">Transmembrane helix</keyword>
<dbReference type="InterPro" id="IPR036249">
    <property type="entry name" value="Thioredoxin-like_sf"/>
</dbReference>
<proteinExistence type="predicted"/>
<keyword evidence="5" id="KW-1185">Reference proteome</keyword>
<evidence type="ECO:0000259" key="3">
    <source>
        <dbReference type="Pfam" id="PF11412"/>
    </source>
</evidence>
<protein>
    <submittedName>
        <fullName evidence="4">Thiol:disulfide interchange protein/DsbC/DsbD-like thiol-disulfide interchange protein</fullName>
    </submittedName>
</protein>
<feature type="transmembrane region" description="Helical" evidence="2">
    <location>
        <begin position="546"/>
        <end position="566"/>
    </location>
</feature>
<feature type="transmembrane region" description="Helical" evidence="2">
    <location>
        <begin position="369"/>
        <end position="388"/>
    </location>
</feature>
<evidence type="ECO:0000313" key="5">
    <source>
        <dbReference type="Proteomes" id="UP000561459"/>
    </source>
</evidence>
<evidence type="ECO:0000256" key="1">
    <source>
        <dbReference type="SAM" id="MobiDB-lite"/>
    </source>
</evidence>
<name>A0A7W6BWF3_9SPHN</name>
<dbReference type="Pfam" id="PF13899">
    <property type="entry name" value="Thioredoxin_7"/>
    <property type="match status" value="1"/>
</dbReference>
<dbReference type="CDD" id="cd02953">
    <property type="entry name" value="DsbDgamma"/>
    <property type="match status" value="1"/>
</dbReference>
<feature type="region of interest" description="Disordered" evidence="1">
    <location>
        <begin position="1"/>
        <end position="33"/>
    </location>
</feature>
<dbReference type="PANTHER" id="PTHR32234:SF3">
    <property type="entry name" value="SUPPRESSION OF COPPER SENSITIVITY PROTEIN"/>
    <property type="match status" value="1"/>
</dbReference>
<dbReference type="Pfam" id="PF11412">
    <property type="entry name" value="DsbD_N"/>
    <property type="match status" value="1"/>
</dbReference>
<feature type="compositionally biased region" description="Low complexity" evidence="1">
    <location>
        <begin position="17"/>
        <end position="26"/>
    </location>
</feature>
<comment type="caution">
    <text evidence="4">The sequence shown here is derived from an EMBL/GenBank/DDBJ whole genome shotgun (WGS) entry which is preliminary data.</text>
</comment>
<dbReference type="SUPFAM" id="SSF52833">
    <property type="entry name" value="Thioredoxin-like"/>
    <property type="match status" value="1"/>
</dbReference>
<reference evidence="4 5" key="1">
    <citation type="submission" date="2020-08" db="EMBL/GenBank/DDBJ databases">
        <title>Genomic Encyclopedia of Type Strains, Phase IV (KMG-IV): sequencing the most valuable type-strain genomes for metagenomic binning, comparative biology and taxonomic classification.</title>
        <authorList>
            <person name="Goeker M."/>
        </authorList>
    </citation>
    <scope>NUCLEOTIDE SEQUENCE [LARGE SCALE GENOMIC DNA]</scope>
    <source>
        <strain evidence="4 5">DSM 27568</strain>
    </source>
</reference>
<sequence length="721" mass="75315">MNCPAERSRGVDDRNAADAQAASSAMDQRKPMTGSKMMRRYRILIAALWQACALLLGAGVAHAAPTHITAQLVAGPSMAAGKEGQLAILMQPEKGWHGYWLNPGDAGLGMQLAWSLPQGAKAGEPRYPVPQTLLISGLMNHVYEQEYAVLVPFTPPAWARMGQRLPVTVKARWLACTDQLCVPESATLATTVTIGDAAQDPRFAGWTQRLPAPLGSPAKFALDEKAVRFAIPLPAAAPLVAPHLFIVADKLVDYAAPQQFARDGDTLIVTIPRAKFAPASPGTVDAVLRLDTQGNGIAFNASLGPVPATGEPLGGGGGADLPAVPWLLLGALAGGLLLNVMPCVFPILSLKAISLARAGESEAHARREGVAYTAGVVVACLGLGALLLGLRASGEQVGWAFQLQEPAVIAALLLLASAITANLLGLYEFIVPGFARGGAAIDGSTQSAFGTGLLAAFVATPCTGPFMATAMGAALLLPTIAALALFATLGLGIALPFLAIAFIPALRRRMPRPGAWMNTFRRWMALPMGLTALALAWLASRAAGPAFGMIAVALTVLLVALLAFAGKRQRQGRAAIRPTAAGLAAIAVAAVILLPLSERDPVAQTQSILKPQPFSEAALAKAQASGKPVFAWFTADWCLTCKVNEEVAIEHEETRAAFEKGGVVVLRGDWTRRDPAITAFLTKQGAAGVPLYLWYPAGRATPEKLPQVLTPSLLASKAAQK</sequence>
<dbReference type="EMBL" id="JACIDY010000002">
    <property type="protein sequence ID" value="MBB3939158.1"/>
    <property type="molecule type" value="Genomic_DNA"/>
</dbReference>
<accession>A0A7W6BWF3</accession>